<evidence type="ECO:0000313" key="8">
    <source>
        <dbReference type="EMBL" id="QKX63406.1"/>
    </source>
</evidence>
<sequence>MAQPRENPGPFPRFKGPLELSGALDKYESIEVTPVLGREFPTAKLLEWMDAPNSDELLRDLAITVSQRGVVVFRAQDGVDTEVIKKLAIRLGELTGRPSENGLHIHPLFNSERDHGGADNQINCVSSEDRKRVYAAEQHQKKKVQSHNNWHSDLGFEAVPGDYSVFVLTEVPETGGDTLFASGCDLYDRISTPMQKFLETLTAINASPKLEQIARDNEFSMYTNQRGCPQNVGTVFRHEHPVVRTNPVTGWKSIYALGQNTESIKDLAPEESTLLLDWIINILYKNHDTQARIRWKQNNDVAIWDNRSVFHCVTWDYDHLGPRMGKRALCVGERPYFDPNSKSRQESVGY</sequence>
<feature type="domain" description="TauD/TfdA-like" evidence="7">
    <location>
        <begin position="36"/>
        <end position="328"/>
    </location>
</feature>
<comment type="similarity">
    <text evidence="2">Belongs to the TfdA dioxygenase family.</text>
</comment>
<evidence type="ECO:0000259" key="7">
    <source>
        <dbReference type="Pfam" id="PF02668"/>
    </source>
</evidence>
<evidence type="ECO:0000256" key="2">
    <source>
        <dbReference type="ARBA" id="ARBA00005896"/>
    </source>
</evidence>
<accession>A0A7H8RAT6</accession>
<name>A0A7H8RAT6_TALRU</name>
<keyword evidence="9" id="KW-1185">Reference proteome</keyword>
<evidence type="ECO:0000313" key="9">
    <source>
        <dbReference type="Proteomes" id="UP000509510"/>
    </source>
</evidence>
<reference evidence="9" key="1">
    <citation type="submission" date="2020-06" db="EMBL/GenBank/DDBJ databases">
        <title>A chromosome-scale genome assembly of Talaromyces rugulosus W13939.</title>
        <authorList>
            <person name="Wang B."/>
            <person name="Guo L."/>
            <person name="Ye K."/>
            <person name="Wang L."/>
        </authorList>
    </citation>
    <scope>NUCLEOTIDE SEQUENCE [LARGE SCALE GENOMIC DNA]</scope>
    <source>
        <strain evidence="9">W13939</strain>
    </source>
</reference>
<evidence type="ECO:0000256" key="6">
    <source>
        <dbReference type="ARBA" id="ARBA00023004"/>
    </source>
</evidence>
<dbReference type="GO" id="GO:0016706">
    <property type="term" value="F:2-oxoglutarate-dependent dioxygenase activity"/>
    <property type="evidence" value="ECO:0007669"/>
    <property type="project" value="TreeGrafter"/>
</dbReference>
<keyword evidence="6" id="KW-0408">Iron</keyword>
<dbReference type="AlphaFoldDB" id="A0A7H8RAT6"/>
<organism evidence="8 9">
    <name type="scientific">Talaromyces rugulosus</name>
    <name type="common">Penicillium rugulosum</name>
    <dbReference type="NCBI Taxonomy" id="121627"/>
    <lineage>
        <taxon>Eukaryota</taxon>
        <taxon>Fungi</taxon>
        <taxon>Dikarya</taxon>
        <taxon>Ascomycota</taxon>
        <taxon>Pezizomycotina</taxon>
        <taxon>Eurotiomycetes</taxon>
        <taxon>Eurotiomycetidae</taxon>
        <taxon>Eurotiales</taxon>
        <taxon>Trichocomaceae</taxon>
        <taxon>Talaromyces</taxon>
        <taxon>Talaromyces sect. Islandici</taxon>
    </lineage>
</organism>
<keyword evidence="4" id="KW-0223">Dioxygenase</keyword>
<dbReference type="InterPro" id="IPR003819">
    <property type="entry name" value="TauD/TfdA-like"/>
</dbReference>
<dbReference type="GO" id="GO:0046872">
    <property type="term" value="F:metal ion binding"/>
    <property type="evidence" value="ECO:0007669"/>
    <property type="project" value="UniProtKB-KW"/>
</dbReference>
<dbReference type="OrthoDB" id="10257314at2759"/>
<evidence type="ECO:0000256" key="5">
    <source>
        <dbReference type="ARBA" id="ARBA00023002"/>
    </source>
</evidence>
<keyword evidence="5" id="KW-0560">Oxidoreductase</keyword>
<dbReference type="Gene3D" id="3.60.130.10">
    <property type="entry name" value="Clavaminate synthase-like"/>
    <property type="match status" value="1"/>
</dbReference>
<dbReference type="PANTHER" id="PTHR30468">
    <property type="entry name" value="ALPHA-KETOGLUTARATE-DEPENDENT SULFONATE DIOXYGENASE"/>
    <property type="match status" value="1"/>
</dbReference>
<dbReference type="GeneID" id="55998055"/>
<dbReference type="EMBL" id="CP055903">
    <property type="protein sequence ID" value="QKX63406.1"/>
    <property type="molecule type" value="Genomic_DNA"/>
</dbReference>
<gene>
    <name evidence="8" type="ORF">TRUGW13939_10576</name>
</gene>
<evidence type="ECO:0000256" key="3">
    <source>
        <dbReference type="ARBA" id="ARBA00022723"/>
    </source>
</evidence>
<dbReference type="PANTHER" id="PTHR30468:SF10">
    <property type="entry name" value="TAUD_TFDA-LIKE DOMAIN-CONTAINING PROTEIN"/>
    <property type="match status" value="1"/>
</dbReference>
<evidence type="ECO:0000256" key="1">
    <source>
        <dbReference type="ARBA" id="ARBA00001954"/>
    </source>
</evidence>
<dbReference type="Proteomes" id="UP000509510">
    <property type="component" value="Chromosome VI"/>
</dbReference>
<dbReference type="InterPro" id="IPR051323">
    <property type="entry name" value="AtsK-like"/>
</dbReference>
<dbReference type="GO" id="GO:0005737">
    <property type="term" value="C:cytoplasm"/>
    <property type="evidence" value="ECO:0007669"/>
    <property type="project" value="TreeGrafter"/>
</dbReference>
<proteinExistence type="inferred from homology"/>
<comment type="cofactor">
    <cofactor evidence="1">
        <name>Fe(2+)</name>
        <dbReference type="ChEBI" id="CHEBI:29033"/>
    </cofactor>
</comment>
<protein>
    <recommendedName>
        <fullName evidence="7">TauD/TfdA-like domain-containing protein</fullName>
    </recommendedName>
</protein>
<dbReference type="KEGG" id="trg:TRUGW13939_10576"/>
<dbReference type="Pfam" id="PF02668">
    <property type="entry name" value="TauD"/>
    <property type="match status" value="1"/>
</dbReference>
<dbReference type="SUPFAM" id="SSF51197">
    <property type="entry name" value="Clavaminate synthase-like"/>
    <property type="match status" value="1"/>
</dbReference>
<dbReference type="RefSeq" id="XP_035349580.1">
    <property type="nucleotide sequence ID" value="XM_035493687.1"/>
</dbReference>
<keyword evidence="3" id="KW-0479">Metal-binding</keyword>
<dbReference type="InterPro" id="IPR042098">
    <property type="entry name" value="TauD-like_sf"/>
</dbReference>
<evidence type="ECO:0000256" key="4">
    <source>
        <dbReference type="ARBA" id="ARBA00022964"/>
    </source>
</evidence>